<proteinExistence type="predicted"/>
<evidence type="ECO:0000256" key="1">
    <source>
        <dbReference type="ARBA" id="ARBA00004141"/>
    </source>
</evidence>
<feature type="transmembrane region" description="Helical" evidence="5">
    <location>
        <begin position="116"/>
        <end position="133"/>
    </location>
</feature>
<evidence type="ECO:0000313" key="8">
    <source>
        <dbReference type="Proteomes" id="UP000449710"/>
    </source>
</evidence>
<dbReference type="InterPro" id="IPR007016">
    <property type="entry name" value="O-antigen_ligase-rel_domated"/>
</dbReference>
<dbReference type="InterPro" id="IPR051533">
    <property type="entry name" value="WaaL-like"/>
</dbReference>
<keyword evidence="8" id="KW-1185">Reference proteome</keyword>
<keyword evidence="2 5" id="KW-0812">Transmembrane</keyword>
<keyword evidence="4 5" id="KW-0472">Membrane</keyword>
<reference evidence="7 8" key="1">
    <citation type="submission" date="2019-04" db="EMBL/GenBank/DDBJ databases">
        <title>Isachenkonia alkalipeptolytica gen. nov. sp. nov. a new anaerobic, alkiliphilic organothrophic bacterium capable to reduce synthesized ferrihydrite isolated from a soda lake.</title>
        <authorList>
            <person name="Toshchakov S.V."/>
            <person name="Zavarzina D.G."/>
            <person name="Zhilina T.N."/>
            <person name="Kostrikina N.A."/>
            <person name="Kublanov I.V."/>
        </authorList>
    </citation>
    <scope>NUCLEOTIDE SEQUENCE [LARGE SCALE GENOMIC DNA]</scope>
    <source>
        <strain evidence="7 8">Z-1701</strain>
    </source>
</reference>
<comment type="caution">
    <text evidence="7">The sequence shown here is derived from an EMBL/GenBank/DDBJ whole genome shotgun (WGS) entry which is preliminary data.</text>
</comment>
<comment type="subcellular location">
    <subcellularLocation>
        <location evidence="1">Membrane</location>
        <topology evidence="1">Multi-pass membrane protein</topology>
    </subcellularLocation>
</comment>
<evidence type="ECO:0000256" key="5">
    <source>
        <dbReference type="SAM" id="Phobius"/>
    </source>
</evidence>
<feature type="transmembrane region" description="Helical" evidence="5">
    <location>
        <begin position="82"/>
        <end position="104"/>
    </location>
</feature>
<accession>A0AA44BED8</accession>
<dbReference type="Proteomes" id="UP000449710">
    <property type="component" value="Unassembled WGS sequence"/>
</dbReference>
<dbReference type="Pfam" id="PF04932">
    <property type="entry name" value="Wzy_C"/>
    <property type="match status" value="1"/>
</dbReference>
<feature type="transmembrane region" description="Helical" evidence="5">
    <location>
        <begin position="444"/>
        <end position="461"/>
    </location>
</feature>
<feature type="transmembrane region" description="Helical" evidence="5">
    <location>
        <begin position="241"/>
        <end position="270"/>
    </location>
</feature>
<dbReference type="PANTHER" id="PTHR37422">
    <property type="entry name" value="TEICHURONIC ACID BIOSYNTHESIS PROTEIN TUAE"/>
    <property type="match status" value="1"/>
</dbReference>
<evidence type="ECO:0000259" key="6">
    <source>
        <dbReference type="Pfam" id="PF04932"/>
    </source>
</evidence>
<evidence type="ECO:0000256" key="3">
    <source>
        <dbReference type="ARBA" id="ARBA00022989"/>
    </source>
</evidence>
<keyword evidence="3 5" id="KW-1133">Transmembrane helix</keyword>
<gene>
    <name evidence="7" type="ORF">ISALK_10205</name>
</gene>
<feature type="transmembrane region" description="Helical" evidence="5">
    <location>
        <begin position="203"/>
        <end position="221"/>
    </location>
</feature>
<feature type="transmembrane region" description="Helical" evidence="5">
    <location>
        <begin position="413"/>
        <end position="432"/>
    </location>
</feature>
<evidence type="ECO:0000313" key="7">
    <source>
        <dbReference type="EMBL" id="NBG88872.1"/>
    </source>
</evidence>
<name>A0AA44BED8_9CLOT</name>
<evidence type="ECO:0000256" key="4">
    <source>
        <dbReference type="ARBA" id="ARBA00023136"/>
    </source>
</evidence>
<dbReference type="EMBL" id="SUMG01000013">
    <property type="protein sequence ID" value="NBG88872.1"/>
    <property type="molecule type" value="Genomic_DNA"/>
</dbReference>
<evidence type="ECO:0000256" key="2">
    <source>
        <dbReference type="ARBA" id="ARBA00022692"/>
    </source>
</evidence>
<sequence length="494" mass="57348">MYRTIIKKGMGCMRKVNELMGWMENNGMKITLFIFALVLFTPSINIISGFPAVRLEEIFVPVMLVYLFYKRSYLKEVVLKPFNVILILLGISMAISLGNAIIRFGDPLRMGDLMEFVRVFKYLVMYTFIVVLFKDIKKEALNFEKITTFVNYTVGILLAINWAQYFNFLYFNRWFSPLFGPAHHVERIIRNSRVIGTIGNPNFFGGLMMLFLLYYFAYFLFDREGFWNDRRKNIALVAATWMSLLLTVSRTAIIAVTGGLFVAALVYLVLKKGKNLMSLGRMVAAFLIIGLLSNFFITFTMATYEDYLRPAYFAVRYTVEDAVVSAWDHFFDDEERDRDQDKADRDDDRQRSRGSHGVAYRMQDTVNEGLSIFARFNVWEEHFAIAQGSIIIGNGPEKGEYQEAAVDNEYLLILRRYGIIGLTLFIALYLHNIFKFPKEKDEQWYYTFLFSATAALMAFNIMAGSFYHLQLFPAYVIFIAIYDGYRVRKRSVSD</sequence>
<protein>
    <recommendedName>
        <fullName evidence="6">O-antigen ligase-related domain-containing protein</fullName>
    </recommendedName>
</protein>
<organism evidence="7 8">
    <name type="scientific">Isachenkonia alkalipeptolytica</name>
    <dbReference type="NCBI Taxonomy" id="2565777"/>
    <lineage>
        <taxon>Bacteria</taxon>
        <taxon>Bacillati</taxon>
        <taxon>Bacillota</taxon>
        <taxon>Clostridia</taxon>
        <taxon>Eubacteriales</taxon>
        <taxon>Clostridiaceae</taxon>
        <taxon>Isachenkonia</taxon>
    </lineage>
</organism>
<dbReference type="GO" id="GO:0016020">
    <property type="term" value="C:membrane"/>
    <property type="evidence" value="ECO:0007669"/>
    <property type="project" value="UniProtKB-SubCell"/>
</dbReference>
<dbReference type="AlphaFoldDB" id="A0AA44BED8"/>
<feature type="transmembrane region" description="Helical" evidence="5">
    <location>
        <begin position="282"/>
        <end position="304"/>
    </location>
</feature>
<feature type="transmembrane region" description="Helical" evidence="5">
    <location>
        <begin position="149"/>
        <end position="171"/>
    </location>
</feature>
<feature type="domain" description="O-antigen ligase-related" evidence="6">
    <location>
        <begin position="236"/>
        <end position="426"/>
    </location>
</feature>
<dbReference type="PANTHER" id="PTHR37422:SF13">
    <property type="entry name" value="LIPOPOLYSACCHARIDE BIOSYNTHESIS PROTEIN PA4999-RELATED"/>
    <property type="match status" value="1"/>
</dbReference>